<dbReference type="STRING" id="1408163.A0A0F4Z4G9"/>
<evidence type="ECO:0000313" key="6">
    <source>
        <dbReference type="Proteomes" id="UP000053958"/>
    </source>
</evidence>
<dbReference type="GO" id="GO:0006508">
    <property type="term" value="P:proteolysis"/>
    <property type="evidence" value="ECO:0007669"/>
    <property type="project" value="InterPro"/>
</dbReference>
<evidence type="ECO:0000256" key="2">
    <source>
        <dbReference type="ARBA" id="ARBA00022801"/>
    </source>
</evidence>
<gene>
    <name evidence="5" type="ORF">T310_0590</name>
</gene>
<dbReference type="EMBL" id="LASV01000023">
    <property type="protein sequence ID" value="KKA25412.1"/>
    <property type="molecule type" value="Genomic_DNA"/>
</dbReference>
<comment type="caution">
    <text evidence="5">The sequence shown here is derived from an EMBL/GenBank/DDBJ whole genome shotgun (WGS) entry which is preliminary data.</text>
</comment>
<dbReference type="AlphaFoldDB" id="A0A0F4Z4G9"/>
<feature type="region of interest" description="Disordered" evidence="3">
    <location>
        <begin position="1"/>
        <end position="21"/>
    </location>
</feature>
<dbReference type="InterPro" id="IPR002410">
    <property type="entry name" value="Peptidase_S33"/>
</dbReference>
<keyword evidence="6" id="KW-1185">Reference proteome</keyword>
<proteinExistence type="inferred from homology"/>
<dbReference type="InterPro" id="IPR029058">
    <property type="entry name" value="AB_hydrolase_fold"/>
</dbReference>
<dbReference type="InterPro" id="IPR050266">
    <property type="entry name" value="AB_hydrolase_sf"/>
</dbReference>
<evidence type="ECO:0000256" key="3">
    <source>
        <dbReference type="SAM" id="MobiDB-lite"/>
    </source>
</evidence>
<evidence type="ECO:0000259" key="4">
    <source>
        <dbReference type="Pfam" id="PF12697"/>
    </source>
</evidence>
<organism evidence="5 6">
    <name type="scientific">Rasamsonia emersonii (strain ATCC 16479 / CBS 393.64 / IMI 116815)</name>
    <dbReference type="NCBI Taxonomy" id="1408163"/>
    <lineage>
        <taxon>Eukaryota</taxon>
        <taxon>Fungi</taxon>
        <taxon>Dikarya</taxon>
        <taxon>Ascomycota</taxon>
        <taxon>Pezizomycotina</taxon>
        <taxon>Eurotiomycetes</taxon>
        <taxon>Eurotiomycetidae</taxon>
        <taxon>Eurotiales</taxon>
        <taxon>Trichocomaceae</taxon>
        <taxon>Rasamsonia</taxon>
    </lineage>
</organism>
<dbReference type="Pfam" id="PF12697">
    <property type="entry name" value="Abhydrolase_6"/>
    <property type="match status" value="1"/>
</dbReference>
<dbReference type="Gene3D" id="3.40.50.1820">
    <property type="entry name" value="alpha/beta hydrolase"/>
    <property type="match status" value="1"/>
</dbReference>
<dbReference type="Proteomes" id="UP000053958">
    <property type="component" value="Unassembled WGS sequence"/>
</dbReference>
<protein>
    <submittedName>
        <fullName evidence="5">Alpha/beta hydrolase fold protein</fullName>
    </submittedName>
</protein>
<reference evidence="5 6" key="1">
    <citation type="submission" date="2015-04" db="EMBL/GenBank/DDBJ databases">
        <authorList>
            <person name="Heijne W.H."/>
            <person name="Fedorova N.D."/>
            <person name="Nierman W.C."/>
            <person name="Vollebregt A.W."/>
            <person name="Zhao Z."/>
            <person name="Wu L."/>
            <person name="Kumar M."/>
            <person name="Stam H."/>
            <person name="van den Berg M.A."/>
            <person name="Pel H.J."/>
        </authorList>
    </citation>
    <scope>NUCLEOTIDE SEQUENCE [LARGE SCALE GENOMIC DNA]</scope>
    <source>
        <strain evidence="5 6">CBS 393.64</strain>
    </source>
</reference>
<evidence type="ECO:0000256" key="1">
    <source>
        <dbReference type="ARBA" id="ARBA00010088"/>
    </source>
</evidence>
<dbReference type="GeneID" id="25312644"/>
<dbReference type="PANTHER" id="PTHR43798:SF33">
    <property type="entry name" value="HYDROLASE, PUTATIVE (AFU_ORTHOLOGUE AFUA_2G14860)-RELATED"/>
    <property type="match status" value="1"/>
</dbReference>
<evidence type="ECO:0000313" key="5">
    <source>
        <dbReference type="EMBL" id="KKA25412.1"/>
    </source>
</evidence>
<sequence>MSVKISSQARPSNRVTEQPRTNRNATLVTQYGRATGHLSFANNEWETSATKSSLVSIGTHQLFASVSGPVRTPGEPIVIIFAGSGEASSSYPALERLVSKFARILLYDRSGLGRSEDGPNRVSATTAAEELHSLLKATGIAAPYILVGHSYGGIVAREYLHLNPDDVAGMVLAESSTERQCQFFRIPDPNILAVMGDLKFSEITELRSRSQLTRDEWRTRAAETARGVKAQQAEAAAFAENCEALAQKDQYNKQALGTRPLSVIRCRSSRDYERIYESGIRAGNGTEEQRKAFRHLLDQWDNINEDLQGEQLKLSSQSRLVDIPDCGHNVNLVRPDVMAEEIRWVIQSVRNQHKTDNRL</sequence>
<dbReference type="GO" id="GO:0016020">
    <property type="term" value="C:membrane"/>
    <property type="evidence" value="ECO:0007669"/>
    <property type="project" value="TreeGrafter"/>
</dbReference>
<dbReference type="PANTHER" id="PTHR43798">
    <property type="entry name" value="MONOACYLGLYCEROL LIPASE"/>
    <property type="match status" value="1"/>
</dbReference>
<dbReference type="InterPro" id="IPR000073">
    <property type="entry name" value="AB_hydrolase_1"/>
</dbReference>
<name>A0A0F4Z4G9_RASE3</name>
<keyword evidence="2 5" id="KW-0378">Hydrolase</keyword>
<dbReference type="PRINTS" id="PR00793">
    <property type="entry name" value="PROAMNOPTASE"/>
</dbReference>
<accession>A0A0F4Z4G9</accession>
<dbReference type="SUPFAM" id="SSF53474">
    <property type="entry name" value="alpha/beta-Hydrolases"/>
    <property type="match status" value="1"/>
</dbReference>
<feature type="domain" description="AB hydrolase-1" evidence="4">
    <location>
        <begin position="82"/>
        <end position="340"/>
    </location>
</feature>
<dbReference type="GO" id="GO:0008233">
    <property type="term" value="F:peptidase activity"/>
    <property type="evidence" value="ECO:0007669"/>
    <property type="project" value="InterPro"/>
</dbReference>
<dbReference type="RefSeq" id="XP_013332024.1">
    <property type="nucleotide sequence ID" value="XM_013476570.1"/>
</dbReference>
<dbReference type="OrthoDB" id="294702at2759"/>
<comment type="similarity">
    <text evidence="1">Belongs to the peptidase S33 family.</text>
</comment>